<evidence type="ECO:0000256" key="2">
    <source>
        <dbReference type="ARBA" id="ARBA00009045"/>
    </source>
</evidence>
<proteinExistence type="inferred from homology"/>
<dbReference type="PANTHER" id="PTHR43731">
    <property type="entry name" value="RHOMBOID PROTEASE"/>
    <property type="match status" value="1"/>
</dbReference>
<comment type="caution">
    <text evidence="9">The sequence shown here is derived from an EMBL/GenBank/DDBJ whole genome shotgun (WGS) entry which is preliminary data.</text>
</comment>
<keyword evidence="9" id="KW-0645">Protease</keyword>
<dbReference type="SUPFAM" id="SSF144091">
    <property type="entry name" value="Rhomboid-like"/>
    <property type="match status" value="1"/>
</dbReference>
<evidence type="ECO:0000256" key="4">
    <source>
        <dbReference type="ARBA" id="ARBA00022801"/>
    </source>
</evidence>
<evidence type="ECO:0000256" key="6">
    <source>
        <dbReference type="ARBA" id="ARBA00023136"/>
    </source>
</evidence>
<evidence type="ECO:0000256" key="1">
    <source>
        <dbReference type="ARBA" id="ARBA00004141"/>
    </source>
</evidence>
<keyword evidence="5 7" id="KW-1133">Transmembrane helix</keyword>
<feature type="transmembrane region" description="Helical" evidence="7">
    <location>
        <begin position="266"/>
        <end position="284"/>
    </location>
</feature>
<feature type="domain" description="Peptidase S54 rhomboid" evidence="8">
    <location>
        <begin position="225"/>
        <end position="355"/>
    </location>
</feature>
<feature type="transmembrane region" description="Helical" evidence="7">
    <location>
        <begin position="290"/>
        <end position="311"/>
    </location>
</feature>
<evidence type="ECO:0000256" key="3">
    <source>
        <dbReference type="ARBA" id="ARBA00022692"/>
    </source>
</evidence>
<dbReference type="GO" id="GO:0016020">
    <property type="term" value="C:membrane"/>
    <property type="evidence" value="ECO:0007669"/>
    <property type="project" value="UniProtKB-SubCell"/>
</dbReference>
<sequence length="390" mass="43853">MASYENHLFWKLAYFLVVEQDYQIVQAYENRQEILFENLSNKSAQIIRMIHSELDWGSRMRRDIEQVATAGENIRKQLGKRELTVINLYLSPYPPIDEYESYIKEPFYFSKGKRTKVTSVLFAHGQLDQAADFFGRLFAGGMDLAFLEEGSEEETAAYRRAAFAHSIKRSEEDKKVFHFSTPFFSYMFIAAQVVVFLLLELSGGSTDAANLIRFGAKFNPLILEGEWWRFLTPVFLHIGFLHLLMNTFALYFLGTAVERIFGRSRFLFIYLFSGFAGTLASFALNSSLSAGASGAIFGCFGALLYFGFIYPRLFFRTMGMNVIIVILINLVFGFSVPGIDNAGHIGGLIGGFLATGAVHFPAKKKSFMQLAFFFAAVLLSAGGLYVGFLG</sequence>
<comment type="subcellular location">
    <subcellularLocation>
        <location evidence="1">Membrane</location>
        <topology evidence="1">Multi-pass membrane protein</topology>
    </subcellularLocation>
</comment>
<evidence type="ECO:0000259" key="8">
    <source>
        <dbReference type="Pfam" id="PF01694"/>
    </source>
</evidence>
<dbReference type="Proteomes" id="UP000429595">
    <property type="component" value="Unassembled WGS sequence"/>
</dbReference>
<dbReference type="Pfam" id="PF01694">
    <property type="entry name" value="Rhomboid"/>
    <property type="match status" value="1"/>
</dbReference>
<dbReference type="AlphaFoldDB" id="A0A6I1FPF8"/>
<dbReference type="InterPro" id="IPR035952">
    <property type="entry name" value="Rhomboid-like_sf"/>
</dbReference>
<dbReference type="PANTHER" id="PTHR43731:SF14">
    <property type="entry name" value="PRESENILIN-ASSOCIATED RHOMBOID-LIKE PROTEIN, MITOCHONDRIAL"/>
    <property type="match status" value="1"/>
</dbReference>
<dbReference type="InterPro" id="IPR050925">
    <property type="entry name" value="Rhomboid_protease_S54"/>
</dbReference>
<protein>
    <submittedName>
        <fullName evidence="9">Rhomboid family intramembrane serine protease</fullName>
    </submittedName>
</protein>
<evidence type="ECO:0000313" key="9">
    <source>
        <dbReference type="EMBL" id="KAB7709217.1"/>
    </source>
</evidence>
<feature type="transmembrane region" description="Helical" evidence="7">
    <location>
        <begin position="342"/>
        <end position="360"/>
    </location>
</feature>
<feature type="transmembrane region" description="Helical" evidence="7">
    <location>
        <begin position="367"/>
        <end position="388"/>
    </location>
</feature>
<reference evidence="9 10" key="1">
    <citation type="submission" date="2019-10" db="EMBL/GenBank/DDBJ databases">
        <title>Bacillus aerolatum sp. nov., isolated from bioaerosol of sport playgrounds.</title>
        <authorList>
            <person name="Chen P."/>
            <person name="Zhang G."/>
        </authorList>
    </citation>
    <scope>NUCLEOTIDE SEQUENCE [LARGE SCALE GENOMIC DNA]</scope>
    <source>
        <strain evidence="9 10">CX253</strain>
    </source>
</reference>
<evidence type="ECO:0000256" key="7">
    <source>
        <dbReference type="SAM" id="Phobius"/>
    </source>
</evidence>
<dbReference type="GO" id="GO:0004252">
    <property type="term" value="F:serine-type endopeptidase activity"/>
    <property type="evidence" value="ECO:0007669"/>
    <property type="project" value="InterPro"/>
</dbReference>
<keyword evidence="6 7" id="KW-0472">Membrane</keyword>
<accession>A0A6I1FPF8</accession>
<dbReference type="GO" id="GO:0006508">
    <property type="term" value="P:proteolysis"/>
    <property type="evidence" value="ECO:0007669"/>
    <property type="project" value="UniProtKB-KW"/>
</dbReference>
<gene>
    <name evidence="9" type="ORF">F9802_01065</name>
</gene>
<feature type="transmembrane region" description="Helical" evidence="7">
    <location>
        <begin position="318"/>
        <end position="336"/>
    </location>
</feature>
<feature type="transmembrane region" description="Helical" evidence="7">
    <location>
        <begin position="234"/>
        <end position="254"/>
    </location>
</feature>
<organism evidence="9 10">
    <name type="scientific">Bacillus aerolatus</name>
    <dbReference type="NCBI Taxonomy" id="2653354"/>
    <lineage>
        <taxon>Bacteria</taxon>
        <taxon>Bacillati</taxon>
        <taxon>Bacillota</taxon>
        <taxon>Bacilli</taxon>
        <taxon>Bacillales</taxon>
        <taxon>Bacillaceae</taxon>
        <taxon>Bacillus</taxon>
    </lineage>
</organism>
<keyword evidence="3 7" id="KW-0812">Transmembrane</keyword>
<dbReference type="EMBL" id="WEIO01000001">
    <property type="protein sequence ID" value="KAB7709217.1"/>
    <property type="molecule type" value="Genomic_DNA"/>
</dbReference>
<name>A0A6I1FPF8_9BACI</name>
<comment type="similarity">
    <text evidence="2">Belongs to the peptidase S54 family.</text>
</comment>
<dbReference type="Gene3D" id="1.20.1540.10">
    <property type="entry name" value="Rhomboid-like"/>
    <property type="match status" value="1"/>
</dbReference>
<evidence type="ECO:0000313" key="10">
    <source>
        <dbReference type="Proteomes" id="UP000429595"/>
    </source>
</evidence>
<dbReference type="InterPro" id="IPR022764">
    <property type="entry name" value="Peptidase_S54_rhomboid_dom"/>
</dbReference>
<keyword evidence="4" id="KW-0378">Hydrolase</keyword>
<keyword evidence="10" id="KW-1185">Reference proteome</keyword>
<evidence type="ECO:0000256" key="5">
    <source>
        <dbReference type="ARBA" id="ARBA00022989"/>
    </source>
</evidence>
<feature type="transmembrane region" description="Helical" evidence="7">
    <location>
        <begin position="176"/>
        <end position="199"/>
    </location>
</feature>